<dbReference type="InterPro" id="IPR050275">
    <property type="entry name" value="PGM_Phosphatase"/>
</dbReference>
<name>A0A1I4IK93_9BACI</name>
<reference evidence="4" key="1">
    <citation type="submission" date="2016-10" db="EMBL/GenBank/DDBJ databases">
        <authorList>
            <person name="Varghese N."/>
            <person name="Submissions S."/>
        </authorList>
    </citation>
    <scope>NUCLEOTIDE SEQUENCE [LARGE SCALE GENOMIC DNA]</scope>
    <source>
        <strain evidence="4">CGMCC 1.4250</strain>
    </source>
</reference>
<dbReference type="GO" id="GO:0016791">
    <property type="term" value="F:phosphatase activity"/>
    <property type="evidence" value="ECO:0007669"/>
    <property type="project" value="TreeGrafter"/>
</dbReference>
<gene>
    <name evidence="3" type="ORF">SAMN04487943_102160</name>
</gene>
<sequence>MTSICFVRHGETDWNALGKVQGQTDIPLNNYGRSQANECGRYLQDSVWDLMITSPLQRAKETATIINKYLDLPLTEMGDFRERGFGDVEGMTVIERLQGFPDGIYPNQESIEALTHRLVEGIRKIHHIHKGKKVLLVAHGAVINAILAHFSDGEIGSGKTKLVNGCINRIEWIEESWQIKSYNQTGHLSAFSEKGTV</sequence>
<accession>A0A1I4IK93</accession>
<feature type="active site" description="Tele-phosphohistidine intermediate" evidence="1">
    <location>
        <position position="9"/>
    </location>
</feature>
<dbReference type="CDD" id="cd07067">
    <property type="entry name" value="HP_PGM_like"/>
    <property type="match status" value="1"/>
</dbReference>
<evidence type="ECO:0000256" key="1">
    <source>
        <dbReference type="PIRSR" id="PIRSR613078-1"/>
    </source>
</evidence>
<dbReference type="PANTHER" id="PTHR48100:SF59">
    <property type="entry name" value="ADENOSYLCOBALAMIN_ALPHA-RIBAZOLE PHOSPHATASE"/>
    <property type="match status" value="1"/>
</dbReference>
<dbReference type="SUPFAM" id="SSF53254">
    <property type="entry name" value="Phosphoglycerate mutase-like"/>
    <property type="match status" value="1"/>
</dbReference>
<proteinExistence type="predicted"/>
<dbReference type="STRING" id="334253.SAMN04487943_102160"/>
<evidence type="ECO:0000313" key="4">
    <source>
        <dbReference type="Proteomes" id="UP000198565"/>
    </source>
</evidence>
<dbReference type="AlphaFoldDB" id="A0A1I4IK93"/>
<dbReference type="Gene3D" id="3.40.50.1240">
    <property type="entry name" value="Phosphoglycerate mutase-like"/>
    <property type="match status" value="1"/>
</dbReference>
<feature type="active site" description="Proton donor/acceptor" evidence="1">
    <location>
        <position position="82"/>
    </location>
</feature>
<feature type="binding site" evidence="2">
    <location>
        <begin position="8"/>
        <end position="15"/>
    </location>
    <ligand>
        <name>substrate</name>
    </ligand>
</feature>
<dbReference type="Proteomes" id="UP000198565">
    <property type="component" value="Unassembled WGS sequence"/>
</dbReference>
<organism evidence="3 4">
    <name type="scientific">Gracilibacillus orientalis</name>
    <dbReference type="NCBI Taxonomy" id="334253"/>
    <lineage>
        <taxon>Bacteria</taxon>
        <taxon>Bacillati</taxon>
        <taxon>Bacillota</taxon>
        <taxon>Bacilli</taxon>
        <taxon>Bacillales</taxon>
        <taxon>Bacillaceae</taxon>
        <taxon>Gracilibacillus</taxon>
    </lineage>
</organism>
<feature type="binding site" evidence="2">
    <location>
        <position position="58"/>
    </location>
    <ligand>
        <name>substrate</name>
    </ligand>
</feature>
<dbReference type="InterPro" id="IPR013078">
    <property type="entry name" value="His_Pase_superF_clade-1"/>
</dbReference>
<dbReference type="OrthoDB" id="9782128at2"/>
<dbReference type="InterPro" id="IPR029033">
    <property type="entry name" value="His_PPase_superfam"/>
</dbReference>
<dbReference type="RefSeq" id="WP_091481664.1">
    <property type="nucleotide sequence ID" value="NZ_FOTR01000002.1"/>
</dbReference>
<dbReference type="SMART" id="SM00855">
    <property type="entry name" value="PGAM"/>
    <property type="match status" value="1"/>
</dbReference>
<dbReference type="GO" id="GO:0005737">
    <property type="term" value="C:cytoplasm"/>
    <property type="evidence" value="ECO:0007669"/>
    <property type="project" value="TreeGrafter"/>
</dbReference>
<dbReference type="Pfam" id="PF00300">
    <property type="entry name" value="His_Phos_1"/>
    <property type="match status" value="1"/>
</dbReference>
<evidence type="ECO:0000313" key="3">
    <source>
        <dbReference type="EMBL" id="SFL54748.1"/>
    </source>
</evidence>
<keyword evidence="4" id="KW-1185">Reference proteome</keyword>
<dbReference type="PANTHER" id="PTHR48100">
    <property type="entry name" value="BROAD-SPECIFICITY PHOSPHATASE YOR283W-RELATED"/>
    <property type="match status" value="1"/>
</dbReference>
<protein>
    <submittedName>
        <fullName evidence="3">Uncharacterized phosphatase</fullName>
    </submittedName>
</protein>
<dbReference type="EMBL" id="FOTR01000002">
    <property type="protein sequence ID" value="SFL54748.1"/>
    <property type="molecule type" value="Genomic_DNA"/>
</dbReference>
<evidence type="ECO:0000256" key="2">
    <source>
        <dbReference type="PIRSR" id="PIRSR613078-2"/>
    </source>
</evidence>